<feature type="region of interest" description="Disordered" evidence="1">
    <location>
        <begin position="544"/>
        <end position="572"/>
    </location>
</feature>
<dbReference type="STRING" id="106004.A0A1Y2CZ10"/>
<proteinExistence type="predicted"/>
<dbReference type="Gene3D" id="1.25.40.690">
    <property type="match status" value="1"/>
</dbReference>
<protein>
    <submittedName>
        <fullName evidence="3">Nuclear protein 96-domain-containing protein</fullName>
    </submittedName>
</protein>
<feature type="compositionally biased region" description="Low complexity" evidence="1">
    <location>
        <begin position="544"/>
        <end position="567"/>
    </location>
</feature>
<organism evidence="3 4">
    <name type="scientific">Leucosporidium creatinivorum</name>
    <dbReference type="NCBI Taxonomy" id="106004"/>
    <lineage>
        <taxon>Eukaryota</taxon>
        <taxon>Fungi</taxon>
        <taxon>Dikarya</taxon>
        <taxon>Basidiomycota</taxon>
        <taxon>Pucciniomycotina</taxon>
        <taxon>Microbotryomycetes</taxon>
        <taxon>Leucosporidiales</taxon>
        <taxon>Leucosporidium</taxon>
    </lineage>
</organism>
<sequence>MARFGLSDTESDSDHHSQHSQSASSSPPPPRRSNKRSSRSVSYASTQHSDDDQPTEEEQEEDDQDAPPRASLAYSDTDHLSHDDEPEDDASMDQDDSLSPPPRQRRRSTRDDSYSYSLSIDRSSSASPELAPQPTRQQPQPWASKLKLEPKRVAVMQASFFQQSPSDSTTLDQQRREKEQNKAANAVAALAARNGLQAAASPFGARAPASVPSVPAPPIDPTPFRPYRTYTRVPLSSSITNSKEGNLVDLGLALGRSFRVGWGPKGEIVKLGTGGASDKLRVERFEMLDSPETPTHLRLLTLQLSHTTILPGPTSSSIPSAIPSPSLRFSHFLSTLPTTSHSEEANLWRLGQALFDEIPQLAIPSTFGSEERRYVEEEVRRRRRVEGWLEEVVRGEVEDELRSLASGGSKAEGVRRVFTLLSGHQIERACEAALEAGDLRLATLVAQAGGDDEYREDLYLQLAKWREYKVDSHIDPAYRRVYELLCGNVGVSGGRGKGDKVDGCEEINIAEGLGWKRALGLHLWYGTFQAPIATAVERYEAASSSSSPTAAVASPTPSYLPSSSTTTWAPSNERPQDPLYHLLKLYVSPTHSLSSVLLPTNFSSSPLDYRLSWHLYVLLSRVLRRRDFEDRVQIDQNEMEDGDGEGEKEGNSVRADAMTVSYADQVEALGLWEWSTFVLLHLEMPEGREKAIRDLLTRNATGINDETFAFLTETLKIPQTWLYAAQATAEHYNLDLWSEYRLHLAAEQWSQAHEIVVLHLAPEAVIRGDLGLVKRLLECVDERGVEGWEGGGKTFLDYVSCLEQQLLHQRSLNLPTTTTSTEAEAEAFHTRRAQLLAVIDAVQALGARYSGAGAERRKLRVAVAEMQSRLMVISRGVEEYLARIQPSTLQEADRLVWVQGANSNFLSNSLQAACAA</sequence>
<evidence type="ECO:0000313" key="3">
    <source>
        <dbReference type="EMBL" id="ORY52187.1"/>
    </source>
</evidence>
<gene>
    <name evidence="3" type="ORF">BCR35DRAFT_310653</name>
</gene>
<dbReference type="OrthoDB" id="3797628at2759"/>
<name>A0A1Y2CZ10_9BASI</name>
<reference evidence="3 4" key="1">
    <citation type="submission" date="2016-07" db="EMBL/GenBank/DDBJ databases">
        <title>Pervasive Adenine N6-methylation of Active Genes in Fungi.</title>
        <authorList>
            <consortium name="DOE Joint Genome Institute"/>
            <person name="Mondo S.J."/>
            <person name="Dannebaum R.O."/>
            <person name="Kuo R.C."/>
            <person name="Labutti K."/>
            <person name="Haridas S."/>
            <person name="Kuo A."/>
            <person name="Salamov A."/>
            <person name="Ahrendt S.R."/>
            <person name="Lipzen A."/>
            <person name="Sullivan W."/>
            <person name="Andreopoulos W.B."/>
            <person name="Clum A."/>
            <person name="Lindquist E."/>
            <person name="Daum C."/>
            <person name="Ramamoorthy G.K."/>
            <person name="Gryganskyi A."/>
            <person name="Culley D."/>
            <person name="Magnuson J.K."/>
            <person name="James T.Y."/>
            <person name="O'Malley M.A."/>
            <person name="Stajich J.E."/>
            <person name="Spatafora J.W."/>
            <person name="Visel A."/>
            <person name="Grigoriev I.V."/>
        </authorList>
    </citation>
    <scope>NUCLEOTIDE SEQUENCE [LARGE SCALE GENOMIC DNA]</scope>
    <source>
        <strain evidence="3 4">62-1032</strain>
    </source>
</reference>
<feature type="compositionally biased region" description="Acidic residues" evidence="1">
    <location>
        <begin position="84"/>
        <end position="96"/>
    </location>
</feature>
<dbReference type="EMBL" id="MCGR01000106">
    <property type="protein sequence ID" value="ORY52187.1"/>
    <property type="molecule type" value="Genomic_DNA"/>
</dbReference>
<evidence type="ECO:0000259" key="2">
    <source>
        <dbReference type="Pfam" id="PF12110"/>
    </source>
</evidence>
<feature type="domain" description="Nuclear pore complex protein NUP96 C-terminal" evidence="2">
    <location>
        <begin position="416"/>
        <end position="728"/>
    </location>
</feature>
<comment type="caution">
    <text evidence="3">The sequence shown here is derived from an EMBL/GenBank/DDBJ whole genome shotgun (WGS) entry which is preliminary data.</text>
</comment>
<dbReference type="InParanoid" id="A0A1Y2CZ10"/>
<dbReference type="Proteomes" id="UP000193467">
    <property type="component" value="Unassembled WGS sequence"/>
</dbReference>
<feature type="compositionally biased region" description="Low complexity" evidence="1">
    <location>
        <begin position="114"/>
        <end position="127"/>
    </location>
</feature>
<evidence type="ECO:0000256" key="1">
    <source>
        <dbReference type="SAM" id="MobiDB-lite"/>
    </source>
</evidence>
<dbReference type="InterPro" id="IPR021967">
    <property type="entry name" value="Nup98_C"/>
</dbReference>
<keyword evidence="4" id="KW-1185">Reference proteome</keyword>
<dbReference type="AlphaFoldDB" id="A0A1Y2CZ10"/>
<accession>A0A1Y2CZ10</accession>
<evidence type="ECO:0000313" key="4">
    <source>
        <dbReference type="Proteomes" id="UP000193467"/>
    </source>
</evidence>
<feature type="region of interest" description="Disordered" evidence="1">
    <location>
        <begin position="1"/>
        <end position="147"/>
    </location>
</feature>
<feature type="region of interest" description="Disordered" evidence="1">
    <location>
        <begin position="159"/>
        <end position="181"/>
    </location>
</feature>
<feature type="compositionally biased region" description="Polar residues" evidence="1">
    <location>
        <begin position="159"/>
        <end position="172"/>
    </location>
</feature>
<feature type="compositionally biased region" description="Acidic residues" evidence="1">
    <location>
        <begin position="52"/>
        <end position="65"/>
    </location>
</feature>
<dbReference type="Pfam" id="PF12110">
    <property type="entry name" value="Nup96"/>
    <property type="match status" value="1"/>
</dbReference>